<feature type="signal peptide" evidence="1">
    <location>
        <begin position="1"/>
        <end position="22"/>
    </location>
</feature>
<evidence type="ECO:0000256" key="1">
    <source>
        <dbReference type="SAM" id="SignalP"/>
    </source>
</evidence>
<keyword evidence="1" id="KW-0732">Signal</keyword>
<sequence>MSKILTAAVLLASLAAAGSAEAACNTAALAGKWSIAAASGTLCTITVTTAGVTSGTCSGFSAAGKLALSSACKLSGTVLGGSITGRTEVIATTSPLKPNLMLGLGGGIIGPFAAYRQ</sequence>
<dbReference type="AlphaFoldDB" id="A0A4R6RJT3"/>
<evidence type="ECO:0000313" key="3">
    <source>
        <dbReference type="Proteomes" id="UP000294547"/>
    </source>
</evidence>
<keyword evidence="3" id="KW-1185">Reference proteome</keyword>
<comment type="caution">
    <text evidence="2">The sequence shown here is derived from an EMBL/GenBank/DDBJ whole genome shotgun (WGS) entry which is preliminary data.</text>
</comment>
<accession>A0A4R6RJT3</accession>
<gene>
    <name evidence="2" type="ORF">EDD54_0621</name>
</gene>
<evidence type="ECO:0000313" key="2">
    <source>
        <dbReference type="EMBL" id="TDP86740.1"/>
    </source>
</evidence>
<name>A0A4R6RJT3_9HYPH</name>
<feature type="chain" id="PRO_5020976728" evidence="1">
    <location>
        <begin position="23"/>
        <end position="117"/>
    </location>
</feature>
<dbReference type="Proteomes" id="UP000294547">
    <property type="component" value="Unassembled WGS sequence"/>
</dbReference>
<dbReference type="EMBL" id="SNXY01000006">
    <property type="protein sequence ID" value="TDP86740.1"/>
    <property type="molecule type" value="Genomic_DNA"/>
</dbReference>
<organism evidence="2 3">
    <name type="scientific">Oharaeibacter diazotrophicus</name>
    <dbReference type="NCBI Taxonomy" id="1920512"/>
    <lineage>
        <taxon>Bacteria</taxon>
        <taxon>Pseudomonadati</taxon>
        <taxon>Pseudomonadota</taxon>
        <taxon>Alphaproteobacteria</taxon>
        <taxon>Hyphomicrobiales</taxon>
        <taxon>Pleomorphomonadaceae</taxon>
        <taxon>Oharaeibacter</taxon>
    </lineage>
</organism>
<reference evidence="2 3" key="1">
    <citation type="submission" date="2019-03" db="EMBL/GenBank/DDBJ databases">
        <title>Genomic Encyclopedia of Type Strains, Phase IV (KMG-IV): sequencing the most valuable type-strain genomes for metagenomic binning, comparative biology and taxonomic classification.</title>
        <authorList>
            <person name="Goeker M."/>
        </authorList>
    </citation>
    <scope>NUCLEOTIDE SEQUENCE [LARGE SCALE GENOMIC DNA]</scope>
    <source>
        <strain evidence="2 3">DSM 102969</strain>
    </source>
</reference>
<dbReference type="RefSeq" id="WP_126536675.1">
    <property type="nucleotide sequence ID" value="NZ_BSPM01000008.1"/>
</dbReference>
<protein>
    <submittedName>
        <fullName evidence="2">Uncharacterized protein</fullName>
    </submittedName>
</protein>
<proteinExistence type="predicted"/>